<dbReference type="EMBL" id="DS985247">
    <property type="protein sequence ID" value="EDV23283.1"/>
    <property type="molecule type" value="Genomic_DNA"/>
</dbReference>
<evidence type="ECO:0000259" key="10">
    <source>
        <dbReference type="Pfam" id="PF04981"/>
    </source>
</evidence>
<keyword evidence="7 8" id="KW-0539">Nucleus</keyword>
<evidence type="ECO:0000256" key="9">
    <source>
        <dbReference type="SAM" id="MobiDB-lite"/>
    </source>
</evidence>
<evidence type="ECO:0000259" key="12">
    <source>
        <dbReference type="Pfam" id="PF21193"/>
    </source>
</evidence>
<feature type="domain" description="60S ribosomal export protein NMD3 OB-fold" evidence="11">
    <location>
        <begin position="297"/>
        <end position="387"/>
    </location>
</feature>
<dbReference type="Pfam" id="PF04981">
    <property type="entry name" value="NMD3"/>
    <property type="match status" value="1"/>
</dbReference>
<evidence type="ECO:0000313" key="13">
    <source>
        <dbReference type="EMBL" id="EDV23283.1"/>
    </source>
</evidence>
<dbReference type="Proteomes" id="UP000009022">
    <property type="component" value="Unassembled WGS sequence"/>
</dbReference>
<dbReference type="RefSeq" id="XP_002114193.1">
    <property type="nucleotide sequence ID" value="XM_002114157.1"/>
</dbReference>
<dbReference type="InParanoid" id="B3S207"/>
<dbReference type="OrthoDB" id="203821at2759"/>
<comment type="subcellular location">
    <subcellularLocation>
        <location evidence="8">Cytoplasm</location>
    </subcellularLocation>
    <subcellularLocation>
        <location evidence="8">Nucleus</location>
    </subcellularLocation>
</comment>
<dbReference type="InterPro" id="IPR039768">
    <property type="entry name" value="Nmd3"/>
</dbReference>
<dbReference type="PhylomeDB" id="B3S207"/>
<dbReference type="PANTHER" id="PTHR12746:SF2">
    <property type="entry name" value="60S RIBOSOMAL EXPORT PROTEIN NMD3"/>
    <property type="match status" value="1"/>
</dbReference>
<dbReference type="GeneID" id="6755406"/>
<keyword evidence="6 8" id="KW-0653">Protein transport</keyword>
<name>B3S207_TRIAD</name>
<reference evidence="13 14" key="1">
    <citation type="journal article" date="2008" name="Nature">
        <title>The Trichoplax genome and the nature of placozoans.</title>
        <authorList>
            <person name="Srivastava M."/>
            <person name="Begovic E."/>
            <person name="Chapman J."/>
            <person name="Putnam N.H."/>
            <person name="Hellsten U."/>
            <person name="Kawashima T."/>
            <person name="Kuo A."/>
            <person name="Mitros T."/>
            <person name="Salamov A."/>
            <person name="Carpenter M.L."/>
            <person name="Signorovitch A.Y."/>
            <person name="Moreno M.A."/>
            <person name="Kamm K."/>
            <person name="Grimwood J."/>
            <person name="Schmutz J."/>
            <person name="Shapiro H."/>
            <person name="Grigoriev I.V."/>
            <person name="Buss L.W."/>
            <person name="Schierwater B."/>
            <person name="Dellaporta S.L."/>
            <person name="Rokhsar D.S."/>
        </authorList>
    </citation>
    <scope>NUCLEOTIDE SEQUENCE [LARGE SCALE GENOMIC DNA]</scope>
    <source>
        <strain evidence="13 14">Grell-BS-1999</strain>
    </source>
</reference>
<dbReference type="CTD" id="6755406"/>
<dbReference type="Pfam" id="PF21192">
    <property type="entry name" value="OB_NMD3"/>
    <property type="match status" value="1"/>
</dbReference>
<evidence type="ECO:0000256" key="8">
    <source>
        <dbReference type="RuleBase" id="RU364108"/>
    </source>
</evidence>
<dbReference type="STRING" id="10228.B3S207"/>
<evidence type="ECO:0000256" key="3">
    <source>
        <dbReference type="ARBA" id="ARBA00017035"/>
    </source>
</evidence>
<dbReference type="Pfam" id="PF21193">
    <property type="entry name" value="NMD_SH3"/>
    <property type="match status" value="1"/>
</dbReference>
<dbReference type="InterPro" id="IPR007064">
    <property type="entry name" value="Nmd3_N"/>
</dbReference>
<keyword evidence="4 8" id="KW-0813">Transport</keyword>
<feature type="compositionally biased region" description="Basic and acidic residues" evidence="9">
    <location>
        <begin position="444"/>
        <end position="458"/>
    </location>
</feature>
<evidence type="ECO:0000256" key="2">
    <source>
        <dbReference type="ARBA" id="ARBA00009794"/>
    </source>
</evidence>
<evidence type="ECO:0000256" key="7">
    <source>
        <dbReference type="ARBA" id="ARBA00023242"/>
    </source>
</evidence>
<evidence type="ECO:0000256" key="6">
    <source>
        <dbReference type="ARBA" id="ARBA00022927"/>
    </source>
</evidence>
<feature type="domain" description="60S ribosomal export protein NMD3 SH3" evidence="12">
    <location>
        <begin position="233"/>
        <end position="280"/>
    </location>
</feature>
<dbReference type="InterPro" id="IPR048898">
    <property type="entry name" value="OB_NMD3"/>
</dbReference>
<feature type="non-terminal residue" evidence="13">
    <location>
        <position position="1"/>
    </location>
</feature>
<sequence length="483" mass="55952">LCCQCGTLIDANPANMCVGCIRAHVDITEGIPKQSTLYFCRFCLRYLQPPSTWVQCVLESRELLALCLKRLKGLTKVRLVDAGFVWTEPHSKRVKVKLTVQKEVLNCTILQQQFVVEYVVHHQMCDECQRREAKDYWKAVCQVRQRTSHKKTFFYLEQLLIKHQAHSNAVKIVDEANGLDFFFASKDDSRKLVDFLQSVVPCRYKTSQHLVSHDCHSNIYNYKYTFSVEIVPICKDDVVCLPLKVANSLGNIGQLLICTQITNTIHLTDPTTLQTVSVQPDVFWKQPFHTICTQKQLIEYTILEIEFIEQKDARYSSEKYKLADVWIVKSKDLGISDTQFHCRTHLGNIISPGDTILGFDINGSNVNNDNFYKMPSRKVPDVILVKKHFGDKRKRHSKRNWKLKSLKKETGANIDMETDDMDYDNFLEDLEEDPTYRQNVNIYKDPKFKGNKDSRPDPDEQLPSIGLEEMLEDLCIDDEEDNY</sequence>
<evidence type="ECO:0000313" key="14">
    <source>
        <dbReference type="Proteomes" id="UP000009022"/>
    </source>
</evidence>
<evidence type="ECO:0000256" key="4">
    <source>
        <dbReference type="ARBA" id="ARBA00022448"/>
    </source>
</evidence>
<dbReference type="HOGENOM" id="CLU_027444_2_0_1"/>
<evidence type="ECO:0000259" key="11">
    <source>
        <dbReference type="Pfam" id="PF21192"/>
    </source>
</evidence>
<dbReference type="GO" id="GO:0000055">
    <property type="term" value="P:ribosomal large subunit export from nucleus"/>
    <property type="evidence" value="ECO:0000318"/>
    <property type="project" value="GO_Central"/>
</dbReference>
<protein>
    <recommendedName>
        <fullName evidence="3 8">60S ribosomal export protein NMD3</fullName>
    </recommendedName>
</protein>
<keyword evidence="14" id="KW-1185">Reference proteome</keyword>
<dbReference type="OMA" id="VILVRKH"/>
<evidence type="ECO:0000256" key="1">
    <source>
        <dbReference type="ARBA" id="ARBA00002269"/>
    </source>
</evidence>
<dbReference type="PANTHER" id="PTHR12746">
    <property type="entry name" value="NONSENSE-MEDIATED MRNA DECAY PROTEIN 3"/>
    <property type="match status" value="1"/>
</dbReference>
<gene>
    <name evidence="13" type="ORF">TRIADDRAFT_27425</name>
</gene>
<dbReference type="KEGG" id="tad:TRIADDRAFT_27425"/>
<accession>B3S207</accession>
<proteinExistence type="inferred from homology"/>
<dbReference type="eggNOG" id="KOG2613">
    <property type="taxonomic scope" value="Eukaryota"/>
</dbReference>
<feature type="region of interest" description="Disordered" evidence="9">
    <location>
        <begin position="443"/>
        <end position="466"/>
    </location>
</feature>
<dbReference type="GO" id="GO:0005737">
    <property type="term" value="C:cytoplasm"/>
    <property type="evidence" value="ECO:0000318"/>
    <property type="project" value="GO_Central"/>
</dbReference>
<dbReference type="InterPro" id="IPR048899">
    <property type="entry name" value="NMD_SH3"/>
</dbReference>
<organism evidence="13 14">
    <name type="scientific">Trichoplax adhaerens</name>
    <name type="common">Trichoplax reptans</name>
    <dbReference type="NCBI Taxonomy" id="10228"/>
    <lineage>
        <taxon>Eukaryota</taxon>
        <taxon>Metazoa</taxon>
        <taxon>Placozoa</taxon>
        <taxon>Uniplacotomia</taxon>
        <taxon>Trichoplacea</taxon>
        <taxon>Trichoplacidae</taxon>
        <taxon>Trichoplax</taxon>
    </lineage>
</organism>
<dbReference type="GO" id="GO:0005634">
    <property type="term" value="C:nucleus"/>
    <property type="evidence" value="ECO:0000318"/>
    <property type="project" value="GO_Central"/>
</dbReference>
<comment type="function">
    <text evidence="1 8">Acts as an adapter for the XPO1/CRM1-mediated export of the 60S ribosomal subunit.</text>
</comment>
<dbReference type="GO" id="GO:0015031">
    <property type="term" value="P:protein transport"/>
    <property type="evidence" value="ECO:0007669"/>
    <property type="project" value="UniProtKB-KW"/>
</dbReference>
<keyword evidence="5 8" id="KW-0963">Cytoplasm</keyword>
<feature type="domain" description="Nmd3 N-terminal" evidence="10">
    <location>
        <begin position="2"/>
        <end position="230"/>
    </location>
</feature>
<comment type="similarity">
    <text evidence="2 8">Belongs to the NMD3 family.</text>
</comment>
<dbReference type="AlphaFoldDB" id="B3S207"/>
<dbReference type="GO" id="GO:0043023">
    <property type="term" value="F:ribosomal large subunit binding"/>
    <property type="evidence" value="ECO:0000318"/>
    <property type="project" value="GO_Central"/>
</dbReference>
<evidence type="ECO:0000256" key="5">
    <source>
        <dbReference type="ARBA" id="ARBA00022490"/>
    </source>
</evidence>